<evidence type="ECO:0000313" key="7">
    <source>
        <dbReference type="EMBL" id="EAR84623.1"/>
    </source>
</evidence>
<organism evidence="7 8">
    <name type="scientific">Tetrahymena thermophila (strain SB210)</name>
    <dbReference type="NCBI Taxonomy" id="312017"/>
    <lineage>
        <taxon>Eukaryota</taxon>
        <taxon>Sar</taxon>
        <taxon>Alveolata</taxon>
        <taxon>Ciliophora</taxon>
        <taxon>Intramacronucleata</taxon>
        <taxon>Oligohymenophorea</taxon>
        <taxon>Hymenostomatida</taxon>
        <taxon>Tetrahymenina</taxon>
        <taxon>Tetrahymenidae</taxon>
        <taxon>Tetrahymena</taxon>
    </lineage>
</organism>
<dbReference type="GO" id="GO:0000785">
    <property type="term" value="C:chromatin"/>
    <property type="evidence" value="ECO:0007669"/>
    <property type="project" value="TreeGrafter"/>
</dbReference>
<dbReference type="Gene3D" id="2.60.120.340">
    <property type="entry name" value="Nucleoplasmin core domain"/>
    <property type="match status" value="1"/>
</dbReference>
<evidence type="ECO:0000256" key="2">
    <source>
        <dbReference type="ARBA" id="ARBA00013194"/>
    </source>
</evidence>
<dbReference type="OMA" id="YPREEEN"/>
<dbReference type="RefSeq" id="XP_001032286.1">
    <property type="nucleotide sequence ID" value="XM_001032286.1"/>
</dbReference>
<dbReference type="GeneID" id="7840226"/>
<dbReference type="Pfam" id="PF17800">
    <property type="entry name" value="NPL"/>
    <property type="match status" value="1"/>
</dbReference>
<proteinExistence type="predicted"/>
<dbReference type="GO" id="GO:0003755">
    <property type="term" value="F:peptidyl-prolyl cis-trans isomerase activity"/>
    <property type="evidence" value="ECO:0007669"/>
    <property type="project" value="UniProtKB-KW"/>
</dbReference>
<keyword evidence="8" id="KW-1185">Reference proteome</keyword>
<evidence type="ECO:0000259" key="6">
    <source>
        <dbReference type="Pfam" id="PF17800"/>
    </source>
</evidence>
<name>I7MFZ9_TETTS</name>
<feature type="compositionally biased region" description="Low complexity" evidence="5">
    <location>
        <begin position="196"/>
        <end position="259"/>
    </location>
</feature>
<evidence type="ECO:0000313" key="8">
    <source>
        <dbReference type="Proteomes" id="UP000009168"/>
    </source>
</evidence>
<comment type="catalytic activity">
    <reaction evidence="1">
        <text>[protein]-peptidylproline (omega=180) = [protein]-peptidylproline (omega=0)</text>
        <dbReference type="Rhea" id="RHEA:16237"/>
        <dbReference type="Rhea" id="RHEA-COMP:10747"/>
        <dbReference type="Rhea" id="RHEA-COMP:10748"/>
        <dbReference type="ChEBI" id="CHEBI:83833"/>
        <dbReference type="ChEBI" id="CHEBI:83834"/>
        <dbReference type="EC" id="5.2.1.8"/>
    </reaction>
</comment>
<keyword evidence="4" id="KW-0413">Isomerase</keyword>
<evidence type="ECO:0000256" key="1">
    <source>
        <dbReference type="ARBA" id="ARBA00000971"/>
    </source>
</evidence>
<evidence type="ECO:0000256" key="3">
    <source>
        <dbReference type="ARBA" id="ARBA00023110"/>
    </source>
</evidence>
<dbReference type="HOGENOM" id="CLU_974817_0_0_1"/>
<dbReference type="AlphaFoldDB" id="I7MFZ9"/>
<reference evidence="8" key="1">
    <citation type="journal article" date="2006" name="PLoS Biol.">
        <title>Macronuclear genome sequence of the ciliate Tetrahymena thermophila, a model eukaryote.</title>
        <authorList>
            <person name="Eisen J.A."/>
            <person name="Coyne R.S."/>
            <person name="Wu M."/>
            <person name="Wu D."/>
            <person name="Thiagarajan M."/>
            <person name="Wortman J.R."/>
            <person name="Badger J.H."/>
            <person name="Ren Q."/>
            <person name="Amedeo P."/>
            <person name="Jones K.M."/>
            <person name="Tallon L.J."/>
            <person name="Delcher A.L."/>
            <person name="Salzberg S.L."/>
            <person name="Silva J.C."/>
            <person name="Haas B.J."/>
            <person name="Majoros W.H."/>
            <person name="Farzad M."/>
            <person name="Carlton J.M."/>
            <person name="Smith R.K. Jr."/>
            <person name="Garg J."/>
            <person name="Pearlman R.E."/>
            <person name="Karrer K.M."/>
            <person name="Sun L."/>
            <person name="Manning G."/>
            <person name="Elde N.C."/>
            <person name="Turkewitz A.P."/>
            <person name="Asai D.J."/>
            <person name="Wilkes D.E."/>
            <person name="Wang Y."/>
            <person name="Cai H."/>
            <person name="Collins K."/>
            <person name="Stewart B.A."/>
            <person name="Lee S.R."/>
            <person name="Wilamowska K."/>
            <person name="Weinberg Z."/>
            <person name="Ruzzo W.L."/>
            <person name="Wloga D."/>
            <person name="Gaertig J."/>
            <person name="Frankel J."/>
            <person name="Tsao C.-C."/>
            <person name="Gorovsky M.A."/>
            <person name="Keeling P.J."/>
            <person name="Waller R.F."/>
            <person name="Patron N.J."/>
            <person name="Cherry J.M."/>
            <person name="Stover N.A."/>
            <person name="Krieger C.J."/>
            <person name="del Toro C."/>
            <person name="Ryder H.F."/>
            <person name="Williamson S.C."/>
            <person name="Barbeau R.A."/>
            <person name="Hamilton E.P."/>
            <person name="Orias E."/>
        </authorList>
    </citation>
    <scope>NUCLEOTIDE SEQUENCE [LARGE SCALE GENOMIC DNA]</scope>
    <source>
        <strain evidence="8">SB210</strain>
    </source>
</reference>
<dbReference type="KEGG" id="tet:TTHERM_00648920"/>
<feature type="domain" description="Nucleoplasmin-like" evidence="6">
    <location>
        <begin position="2"/>
        <end position="98"/>
    </location>
</feature>
<dbReference type="Proteomes" id="UP000009168">
    <property type="component" value="Unassembled WGS sequence"/>
</dbReference>
<dbReference type="PANTHER" id="PTHR43811">
    <property type="entry name" value="FKBP-TYPE PEPTIDYL-PROLYL CIS-TRANS ISOMERASE FKPA"/>
    <property type="match status" value="1"/>
</dbReference>
<feature type="region of interest" description="Disordered" evidence="5">
    <location>
        <begin position="159"/>
        <end position="286"/>
    </location>
</feature>
<feature type="compositionally biased region" description="Basic and acidic residues" evidence="5">
    <location>
        <begin position="272"/>
        <end position="286"/>
    </location>
</feature>
<dbReference type="InterPro" id="IPR041232">
    <property type="entry name" value="NPL"/>
</dbReference>
<gene>
    <name evidence="7" type="ORF">TTHERM_00648920</name>
</gene>
<protein>
    <recommendedName>
        <fullName evidence="2">peptidylprolyl isomerase</fullName>
        <ecNumber evidence="2">5.2.1.8</ecNumber>
    </recommendedName>
</protein>
<accession>I7MFZ9</accession>
<sequence length="286" mass="32986">MFWGAQVQFNQKFVPEKEDYAYLHLRNVSTLWANEKISLVCNIKKQENGVEEEIDIVLCHLDENKNRSAQLNLYFDLKNQDISFSVIGKGRVCLMGSLEAKEGKALTNELVKNLGPQIADAKKKMILELAGLVKDMKQKGGNQEDDDEDLDDEEEYVEGMDLESDDEDGEEDNEDEEEVESEISDQENQIVEQKKSQQSQNQQKNNNNKNNKQANNQNIGKKPIQNKPAQNQNQQQKQNKQENKNQQQKNNGQNKQQNGKKGEFQITYNYKPKKEEEIEKDEFAAI</sequence>
<dbReference type="STRING" id="312017.I7MFZ9"/>
<dbReference type="EC" id="5.2.1.8" evidence="2"/>
<dbReference type="InParanoid" id="I7MFZ9"/>
<dbReference type="GO" id="GO:0005730">
    <property type="term" value="C:nucleolus"/>
    <property type="evidence" value="ECO:0007669"/>
    <property type="project" value="TreeGrafter"/>
</dbReference>
<evidence type="ECO:0000256" key="5">
    <source>
        <dbReference type="SAM" id="MobiDB-lite"/>
    </source>
</evidence>
<evidence type="ECO:0000256" key="4">
    <source>
        <dbReference type="ARBA" id="ARBA00023235"/>
    </source>
</evidence>
<dbReference type="PANTHER" id="PTHR43811:SF19">
    <property type="entry name" value="39 KDA FK506-BINDING NUCLEAR PROTEIN"/>
    <property type="match status" value="1"/>
</dbReference>
<feature type="compositionally biased region" description="Acidic residues" evidence="5">
    <location>
        <begin position="159"/>
        <end position="185"/>
    </location>
</feature>
<keyword evidence="3" id="KW-0697">Rotamase</keyword>
<dbReference type="EMBL" id="GG662698">
    <property type="protein sequence ID" value="EAR84623.1"/>
    <property type="molecule type" value="Genomic_DNA"/>
</dbReference>